<dbReference type="Gene3D" id="3.20.20.80">
    <property type="entry name" value="Glycosidases"/>
    <property type="match status" value="1"/>
</dbReference>
<dbReference type="PANTHER" id="PTHR42767:SF1">
    <property type="entry name" value="ENDO-BETA-1,6-GALACTANASE-LIKE DOMAIN-CONTAINING PROTEIN"/>
    <property type="match status" value="1"/>
</dbReference>
<comment type="caution">
    <text evidence="1">The sequence shown here is derived from an EMBL/GenBank/DDBJ whole genome shotgun (WGS) entry which is preliminary data.</text>
</comment>
<keyword evidence="2" id="KW-1185">Reference proteome</keyword>
<accession>A0ABN8FNF0</accession>
<gene>
    <name evidence="1" type="ORF">PAECIP111894_03478</name>
</gene>
<dbReference type="RefSeq" id="WP_234535924.1">
    <property type="nucleotide sequence ID" value="NZ_CAKMAB010000018.1"/>
</dbReference>
<sequence length="121" mass="13511">MITTVKRRLFLSFLSISLVLPMFLGLTGQKVNAANTTIKLDPNHMQQPWEGWRTSLAWFGNITGGWNDKVKNAMVDALYSPDGLNFNIARYNIGGGENPAYNTMRQYSGSVLKFCAVLYDG</sequence>
<dbReference type="PANTHER" id="PTHR42767">
    <property type="entry name" value="ENDO-BETA-1,6-GALACTANASE"/>
    <property type="match status" value="1"/>
</dbReference>
<proteinExistence type="predicted"/>
<reference evidence="1" key="1">
    <citation type="submission" date="2021-12" db="EMBL/GenBank/DDBJ databases">
        <authorList>
            <person name="Criscuolo A."/>
        </authorList>
    </citation>
    <scope>NUCLEOTIDE SEQUENCE</scope>
    <source>
        <strain evidence="1">CIP111894</strain>
    </source>
</reference>
<evidence type="ECO:0000313" key="1">
    <source>
        <dbReference type="EMBL" id="CAH1057320.1"/>
    </source>
</evidence>
<dbReference type="InterPro" id="IPR039743">
    <property type="entry name" value="6GAL/EXGAL"/>
</dbReference>
<name>A0ABN8FNF0_9BACL</name>
<organism evidence="1 2">
    <name type="scientific">Paenibacillus pseudetheri</name>
    <dbReference type="NCBI Taxonomy" id="2897682"/>
    <lineage>
        <taxon>Bacteria</taxon>
        <taxon>Bacillati</taxon>
        <taxon>Bacillota</taxon>
        <taxon>Bacilli</taxon>
        <taxon>Bacillales</taxon>
        <taxon>Paenibacillaceae</taxon>
        <taxon>Paenibacillus</taxon>
    </lineage>
</organism>
<evidence type="ECO:0000313" key="2">
    <source>
        <dbReference type="Proteomes" id="UP000838749"/>
    </source>
</evidence>
<dbReference type="Proteomes" id="UP000838749">
    <property type="component" value="Unassembled WGS sequence"/>
</dbReference>
<dbReference type="EMBL" id="CAKMAB010000018">
    <property type="protein sequence ID" value="CAH1057320.1"/>
    <property type="molecule type" value="Genomic_DNA"/>
</dbReference>
<protein>
    <submittedName>
        <fullName evidence="1">Uncharacterized protein</fullName>
    </submittedName>
</protein>